<feature type="compositionally biased region" description="Basic residues" evidence="1">
    <location>
        <begin position="1"/>
        <end position="11"/>
    </location>
</feature>
<evidence type="ECO:0000256" key="1">
    <source>
        <dbReference type="SAM" id="MobiDB-lite"/>
    </source>
</evidence>
<sequence>MLYGKKKRRNSQRVNSQKKSQLPSSIFPKNKMKTQLLYMPKNDGRSIQHSCSVLQS</sequence>
<organism evidence="2">
    <name type="scientific">Arundo donax</name>
    <name type="common">Giant reed</name>
    <name type="synonym">Donax arundinaceus</name>
    <dbReference type="NCBI Taxonomy" id="35708"/>
    <lineage>
        <taxon>Eukaryota</taxon>
        <taxon>Viridiplantae</taxon>
        <taxon>Streptophyta</taxon>
        <taxon>Embryophyta</taxon>
        <taxon>Tracheophyta</taxon>
        <taxon>Spermatophyta</taxon>
        <taxon>Magnoliopsida</taxon>
        <taxon>Liliopsida</taxon>
        <taxon>Poales</taxon>
        <taxon>Poaceae</taxon>
        <taxon>PACMAD clade</taxon>
        <taxon>Arundinoideae</taxon>
        <taxon>Arundineae</taxon>
        <taxon>Arundo</taxon>
    </lineage>
</organism>
<feature type="region of interest" description="Disordered" evidence="1">
    <location>
        <begin position="1"/>
        <end position="32"/>
    </location>
</feature>
<dbReference type="AlphaFoldDB" id="A0A0A8XNQ3"/>
<name>A0A0A8XNQ3_ARUDO</name>
<feature type="compositionally biased region" description="Polar residues" evidence="1">
    <location>
        <begin position="12"/>
        <end position="24"/>
    </location>
</feature>
<dbReference type="EMBL" id="GBRH01282814">
    <property type="protein sequence ID" value="JAD15081.1"/>
    <property type="molecule type" value="Transcribed_RNA"/>
</dbReference>
<evidence type="ECO:0000313" key="2">
    <source>
        <dbReference type="EMBL" id="JAD15081.1"/>
    </source>
</evidence>
<reference evidence="2" key="1">
    <citation type="submission" date="2014-09" db="EMBL/GenBank/DDBJ databases">
        <authorList>
            <person name="Magalhaes I.L.F."/>
            <person name="Oliveira U."/>
            <person name="Santos F.R."/>
            <person name="Vidigal T.H.D.A."/>
            <person name="Brescovit A.D."/>
            <person name="Santos A.J."/>
        </authorList>
    </citation>
    <scope>NUCLEOTIDE SEQUENCE</scope>
    <source>
        <tissue evidence="2">Shoot tissue taken approximately 20 cm above the soil surface</tissue>
    </source>
</reference>
<proteinExistence type="predicted"/>
<accession>A0A0A8XNQ3</accession>
<protein>
    <submittedName>
        <fullName evidence="2">Uncharacterized protein</fullName>
    </submittedName>
</protein>
<reference evidence="2" key="2">
    <citation type="journal article" date="2015" name="Data Brief">
        <title>Shoot transcriptome of the giant reed, Arundo donax.</title>
        <authorList>
            <person name="Barrero R.A."/>
            <person name="Guerrero F.D."/>
            <person name="Moolhuijzen P."/>
            <person name="Goolsby J.A."/>
            <person name="Tidwell J."/>
            <person name="Bellgard S.E."/>
            <person name="Bellgard M.I."/>
        </authorList>
    </citation>
    <scope>NUCLEOTIDE SEQUENCE</scope>
    <source>
        <tissue evidence="2">Shoot tissue taken approximately 20 cm above the soil surface</tissue>
    </source>
</reference>